<dbReference type="EMBL" id="JACHXJ010000003">
    <property type="protein sequence ID" value="MBB3128819.1"/>
    <property type="molecule type" value="Genomic_DNA"/>
</dbReference>
<accession>A0A839TU61</accession>
<organism evidence="1 2">
    <name type="scientific">Paenibacillus rhizosphaerae</name>
    <dbReference type="NCBI Taxonomy" id="297318"/>
    <lineage>
        <taxon>Bacteria</taxon>
        <taxon>Bacillati</taxon>
        <taxon>Bacillota</taxon>
        <taxon>Bacilli</taxon>
        <taxon>Bacillales</taxon>
        <taxon>Paenibacillaceae</taxon>
        <taxon>Paenibacillus</taxon>
    </lineage>
</organism>
<sequence>MTISEIVDDQVNLSSRAKLDKVHQITNRIPELYPSMRRYRG</sequence>
<protein>
    <submittedName>
        <fullName evidence="1">Uncharacterized protein</fullName>
    </submittedName>
</protein>
<evidence type="ECO:0000313" key="1">
    <source>
        <dbReference type="EMBL" id="MBB3128819.1"/>
    </source>
</evidence>
<dbReference type="AlphaFoldDB" id="A0A839TU61"/>
<evidence type="ECO:0000313" key="2">
    <source>
        <dbReference type="Proteomes" id="UP000517523"/>
    </source>
</evidence>
<reference evidence="1 2" key="1">
    <citation type="submission" date="2020-08" db="EMBL/GenBank/DDBJ databases">
        <title>Genomic Encyclopedia of Type Strains, Phase III (KMG-III): the genomes of soil and plant-associated and newly described type strains.</title>
        <authorList>
            <person name="Whitman W."/>
        </authorList>
    </citation>
    <scope>NUCLEOTIDE SEQUENCE [LARGE SCALE GENOMIC DNA]</scope>
    <source>
        <strain evidence="1 2">CECT 5831</strain>
    </source>
</reference>
<comment type="caution">
    <text evidence="1">The sequence shown here is derived from an EMBL/GenBank/DDBJ whole genome shotgun (WGS) entry which is preliminary data.</text>
</comment>
<gene>
    <name evidence="1" type="ORF">FHS19_003494</name>
</gene>
<dbReference type="Proteomes" id="UP000517523">
    <property type="component" value="Unassembled WGS sequence"/>
</dbReference>
<proteinExistence type="predicted"/>
<name>A0A839TU61_9BACL</name>